<feature type="region of interest" description="Disordered" evidence="2">
    <location>
        <begin position="1"/>
        <end position="162"/>
    </location>
</feature>
<organism evidence="3 4">
    <name type="scientific">Chara braunii</name>
    <name type="common">Braun's stonewort</name>
    <dbReference type="NCBI Taxonomy" id="69332"/>
    <lineage>
        <taxon>Eukaryota</taxon>
        <taxon>Viridiplantae</taxon>
        <taxon>Streptophyta</taxon>
        <taxon>Charophyceae</taxon>
        <taxon>Charales</taxon>
        <taxon>Characeae</taxon>
        <taxon>Chara</taxon>
    </lineage>
</organism>
<proteinExistence type="predicted"/>
<sequence length="505" mass="57108">MDSSIPKASTFGGEDGSSMQMDRSLKRKSEEAASDSSRAPSSKGRQRAVGLANALSTNSDTGDSRHSRTSMDEDSAQGSGKDVDLEGSHHSPQPSTSSKNRSSEASRERKRTRSESGGNQRTEEEDADGEDEEDTMKDTENESSEEEDEDMESEEDKQEMESLEYVQQYVRSLEPDRTVELEVRLAHHKHLRNLRTTTKVEDNISMENRFEILKKERELNEFYAAQYSMKTKIEKNRITVDTNSYEQRFTWPKSYAEPETERRSKKNKKENKQGSTGEHLQNTSFPTAEDESVEDLRRHAAILEAHVNVLRDQNRELDDQCITLKDVAGGGYKEIEAAAKLYARTSPRRRTIIPYRWNDNFGTWEVAYHKSNELISVPDQDCTQYILRELISDGIPTDMKILGSKKEGMEEWRDQENEMQVVDLRPLLVELEESDTLKGDLCWVPWLAVEAMPYGLLGGEVIAESAALSSAMITANGLFTLSPKLLRPKLQGATSIRKDIANTGS</sequence>
<gene>
    <name evidence="3" type="ORF">CBR_g50428</name>
</gene>
<dbReference type="AlphaFoldDB" id="A0A388M6T9"/>
<feature type="region of interest" description="Disordered" evidence="2">
    <location>
        <begin position="251"/>
        <end position="291"/>
    </location>
</feature>
<keyword evidence="1" id="KW-0175">Coiled coil</keyword>
<comment type="caution">
    <text evidence="3">The sequence shown here is derived from an EMBL/GenBank/DDBJ whole genome shotgun (WGS) entry which is preliminary data.</text>
</comment>
<dbReference type="Gramene" id="GBG90250">
    <property type="protein sequence ID" value="GBG90250"/>
    <property type="gene ID" value="CBR_g50428"/>
</dbReference>
<protein>
    <submittedName>
        <fullName evidence="3">Uncharacterized protein</fullName>
    </submittedName>
</protein>
<evidence type="ECO:0000313" key="4">
    <source>
        <dbReference type="Proteomes" id="UP000265515"/>
    </source>
</evidence>
<evidence type="ECO:0000313" key="3">
    <source>
        <dbReference type="EMBL" id="GBG90250.1"/>
    </source>
</evidence>
<dbReference type="EMBL" id="BFEA01000798">
    <property type="protein sequence ID" value="GBG90250.1"/>
    <property type="molecule type" value="Genomic_DNA"/>
</dbReference>
<feature type="compositionally biased region" description="Acidic residues" evidence="2">
    <location>
        <begin position="123"/>
        <end position="162"/>
    </location>
</feature>
<reference evidence="3 4" key="1">
    <citation type="journal article" date="2018" name="Cell">
        <title>The Chara Genome: Secondary Complexity and Implications for Plant Terrestrialization.</title>
        <authorList>
            <person name="Nishiyama T."/>
            <person name="Sakayama H."/>
            <person name="Vries J.D."/>
            <person name="Buschmann H."/>
            <person name="Saint-Marcoux D."/>
            <person name="Ullrich K.K."/>
            <person name="Haas F.B."/>
            <person name="Vanderstraeten L."/>
            <person name="Becker D."/>
            <person name="Lang D."/>
            <person name="Vosolsobe S."/>
            <person name="Rombauts S."/>
            <person name="Wilhelmsson P.K.I."/>
            <person name="Janitza P."/>
            <person name="Kern R."/>
            <person name="Heyl A."/>
            <person name="Rumpler F."/>
            <person name="Villalobos L.I.A.C."/>
            <person name="Clay J.M."/>
            <person name="Skokan R."/>
            <person name="Toyoda A."/>
            <person name="Suzuki Y."/>
            <person name="Kagoshima H."/>
            <person name="Schijlen E."/>
            <person name="Tajeshwar N."/>
            <person name="Catarino B."/>
            <person name="Hetherington A.J."/>
            <person name="Saltykova A."/>
            <person name="Bonnot C."/>
            <person name="Breuninger H."/>
            <person name="Symeonidi A."/>
            <person name="Radhakrishnan G.V."/>
            <person name="Van Nieuwerburgh F."/>
            <person name="Deforce D."/>
            <person name="Chang C."/>
            <person name="Karol K.G."/>
            <person name="Hedrich R."/>
            <person name="Ulvskov P."/>
            <person name="Glockner G."/>
            <person name="Delwiche C.F."/>
            <person name="Petrasek J."/>
            <person name="Van de Peer Y."/>
            <person name="Friml J."/>
            <person name="Beilby M."/>
            <person name="Dolan L."/>
            <person name="Kohara Y."/>
            <person name="Sugano S."/>
            <person name="Fujiyama A."/>
            <person name="Delaux P.-M."/>
            <person name="Quint M."/>
            <person name="TheiBen G."/>
            <person name="Hagemann M."/>
            <person name="Harholt J."/>
            <person name="Dunand C."/>
            <person name="Zachgo S."/>
            <person name="Langdale J."/>
            <person name="Maumus F."/>
            <person name="Straeten D.V.D."/>
            <person name="Gould S.B."/>
            <person name="Rensing S.A."/>
        </authorList>
    </citation>
    <scope>NUCLEOTIDE SEQUENCE [LARGE SCALE GENOMIC DNA]</scope>
    <source>
        <strain evidence="3 4">S276</strain>
    </source>
</reference>
<feature type="compositionally biased region" description="Basic and acidic residues" evidence="2">
    <location>
        <begin position="62"/>
        <end position="71"/>
    </location>
</feature>
<keyword evidence="4" id="KW-1185">Reference proteome</keyword>
<evidence type="ECO:0000256" key="2">
    <source>
        <dbReference type="SAM" id="MobiDB-lite"/>
    </source>
</evidence>
<evidence type="ECO:0000256" key="1">
    <source>
        <dbReference type="SAM" id="Coils"/>
    </source>
</evidence>
<name>A0A388M6T9_CHABU</name>
<accession>A0A388M6T9</accession>
<feature type="compositionally biased region" description="Polar residues" evidence="2">
    <location>
        <begin position="273"/>
        <end position="286"/>
    </location>
</feature>
<feature type="compositionally biased region" description="Polar residues" evidence="2">
    <location>
        <begin position="90"/>
        <end position="100"/>
    </location>
</feature>
<dbReference type="Proteomes" id="UP000265515">
    <property type="component" value="Unassembled WGS sequence"/>
</dbReference>
<feature type="coiled-coil region" evidence="1">
    <location>
        <begin position="293"/>
        <end position="320"/>
    </location>
</feature>